<protein>
    <submittedName>
        <fullName evidence="1">S24 family peptidase</fullName>
    </submittedName>
</protein>
<name>A0A6P1ZBE0_9BACT</name>
<feature type="non-terminal residue" evidence="1">
    <location>
        <position position="1"/>
    </location>
</feature>
<reference evidence="1 2" key="1">
    <citation type="submission" date="2018-06" db="EMBL/GenBank/DDBJ databases">
        <title>Complete genome of Desulfovibrio marinus P48SEP.</title>
        <authorList>
            <person name="Crispim J.S."/>
            <person name="Vidigal P.M.P."/>
            <person name="Silva L.C.F."/>
            <person name="Araujo L.C."/>
            <person name="Laguardia C.N."/>
            <person name="Dias R.S."/>
            <person name="Sousa M.P."/>
            <person name="Paula S.O."/>
            <person name="Silva C."/>
        </authorList>
    </citation>
    <scope>NUCLEOTIDE SEQUENCE [LARGE SCALE GENOMIC DNA]</scope>
    <source>
        <strain evidence="1 2">P48SEP</strain>
    </source>
</reference>
<dbReference type="AlphaFoldDB" id="A0A6P1ZBE0"/>
<proteinExistence type="predicted"/>
<evidence type="ECO:0000313" key="2">
    <source>
        <dbReference type="Proteomes" id="UP000434052"/>
    </source>
</evidence>
<accession>A0A6P1ZBE0</accession>
<gene>
    <name evidence="1" type="ORF">DQK91_22225</name>
</gene>
<dbReference type="EMBL" id="QMIF01000102">
    <property type="protein sequence ID" value="TVM28656.1"/>
    <property type="molecule type" value="Genomic_DNA"/>
</dbReference>
<dbReference type="Proteomes" id="UP000434052">
    <property type="component" value="Unassembled WGS sequence"/>
</dbReference>
<organism evidence="1 2">
    <name type="scientific">Oceanidesulfovibrio marinus</name>
    <dbReference type="NCBI Taxonomy" id="370038"/>
    <lineage>
        <taxon>Bacteria</taxon>
        <taxon>Pseudomonadati</taxon>
        <taxon>Thermodesulfobacteriota</taxon>
        <taxon>Desulfovibrionia</taxon>
        <taxon>Desulfovibrionales</taxon>
        <taxon>Desulfovibrionaceae</taxon>
        <taxon>Oceanidesulfovibrio</taxon>
    </lineage>
</organism>
<evidence type="ECO:0000313" key="1">
    <source>
        <dbReference type="EMBL" id="TVM28656.1"/>
    </source>
</evidence>
<comment type="caution">
    <text evidence="1">The sequence shown here is derived from an EMBL/GenBank/DDBJ whole genome shotgun (WGS) entry which is preliminary data.</text>
</comment>
<sequence>NIVFYPDNAVEYPPPTFDFEDEYGGDITKALIGRVVWAWSDMTRK</sequence>